<name>A0A2S6I602_9BACT</name>
<gene>
    <name evidence="1" type="ORF">CLV84_3520</name>
</gene>
<dbReference type="InterPro" id="IPR007801">
    <property type="entry name" value="MbnB/TglH/ChrH"/>
</dbReference>
<dbReference type="PANTHER" id="PTHR42194">
    <property type="entry name" value="UPF0276 PROTEIN HI_1600"/>
    <property type="match status" value="1"/>
</dbReference>
<evidence type="ECO:0000313" key="1">
    <source>
        <dbReference type="EMBL" id="PPK86585.1"/>
    </source>
</evidence>
<sequence length="371" mass="42082">MTYPSLACNLDHQLLSTALPLLEAGTVSGLEWSYDAVYQYETLPEWFAALLKAFAAEGRLIGHGIFYSVCSGAWSEDQRNYLDRLAHTVEAFPFDHVTEHFGFLTGANFHRGAPIAPPLTQSTLRIGQDRLHRLHDAARCPVGLENLAFAYSADDVFRQYAFLDQLVQPIDGLLILDLHNLYCQLHNFSLDLEELLRHIPLERVREMHLSGGSWDFHHDAPTGRVRRDTHDERVPDEVFHLLHEIAPRCSNLKFVVLEQLGSALRETEAQLGFQADFDRMTSVCTAMVQQPVNDRPAPCLPNTSPITHPPLQDRALANEQQELSTILETSSTLAEVQDRLSNSSLANSAWQMENWSPYMLETAWKIARKWR</sequence>
<protein>
    <submittedName>
        <fullName evidence="1">Uncharacterized protein DUF692</fullName>
    </submittedName>
</protein>
<dbReference type="OrthoDB" id="9763101at2"/>
<dbReference type="PANTHER" id="PTHR42194:SF1">
    <property type="entry name" value="UPF0276 PROTEIN HI_1600"/>
    <property type="match status" value="1"/>
</dbReference>
<keyword evidence="2" id="KW-1185">Reference proteome</keyword>
<accession>A0A2S6I602</accession>
<dbReference type="InterPro" id="IPR036237">
    <property type="entry name" value="Xyl_isomerase-like_sf"/>
</dbReference>
<organism evidence="1 2">
    <name type="scientific">Neolewinella xylanilytica</name>
    <dbReference type="NCBI Taxonomy" id="1514080"/>
    <lineage>
        <taxon>Bacteria</taxon>
        <taxon>Pseudomonadati</taxon>
        <taxon>Bacteroidota</taxon>
        <taxon>Saprospiria</taxon>
        <taxon>Saprospirales</taxon>
        <taxon>Lewinellaceae</taxon>
        <taxon>Neolewinella</taxon>
    </lineage>
</organism>
<dbReference type="Pfam" id="PF05114">
    <property type="entry name" value="MbnB_TglH_ChrH"/>
    <property type="match status" value="1"/>
</dbReference>
<dbReference type="Gene3D" id="3.20.20.150">
    <property type="entry name" value="Divalent-metal-dependent TIM barrel enzymes"/>
    <property type="match status" value="1"/>
</dbReference>
<dbReference type="Proteomes" id="UP000237662">
    <property type="component" value="Unassembled WGS sequence"/>
</dbReference>
<dbReference type="EMBL" id="PTJC01000006">
    <property type="protein sequence ID" value="PPK86585.1"/>
    <property type="molecule type" value="Genomic_DNA"/>
</dbReference>
<dbReference type="RefSeq" id="WP_104421012.1">
    <property type="nucleotide sequence ID" value="NZ_PTJC01000006.1"/>
</dbReference>
<evidence type="ECO:0000313" key="2">
    <source>
        <dbReference type="Proteomes" id="UP000237662"/>
    </source>
</evidence>
<reference evidence="1 2" key="1">
    <citation type="submission" date="2018-02" db="EMBL/GenBank/DDBJ databases">
        <title>Genomic Encyclopedia of Archaeal and Bacterial Type Strains, Phase II (KMG-II): from individual species to whole genera.</title>
        <authorList>
            <person name="Goeker M."/>
        </authorList>
    </citation>
    <scope>NUCLEOTIDE SEQUENCE [LARGE SCALE GENOMIC DNA]</scope>
    <source>
        <strain evidence="1 2">DSM 29526</strain>
    </source>
</reference>
<dbReference type="AlphaFoldDB" id="A0A2S6I602"/>
<dbReference type="SUPFAM" id="SSF51658">
    <property type="entry name" value="Xylose isomerase-like"/>
    <property type="match status" value="1"/>
</dbReference>
<comment type="caution">
    <text evidence="1">The sequence shown here is derived from an EMBL/GenBank/DDBJ whole genome shotgun (WGS) entry which is preliminary data.</text>
</comment>
<proteinExistence type="predicted"/>